<evidence type="ECO:0000313" key="1">
    <source>
        <dbReference type="EMBL" id="KTC85030.1"/>
    </source>
</evidence>
<reference evidence="1 2" key="1">
    <citation type="submission" date="2015-11" db="EMBL/GenBank/DDBJ databases">
        <title>Genomic analysis of 38 Legionella species identifies large and diverse effector repertoires.</title>
        <authorList>
            <person name="Burstein D."/>
            <person name="Amaro F."/>
            <person name="Zusman T."/>
            <person name="Lifshitz Z."/>
            <person name="Cohen O."/>
            <person name="Gilbert J.A."/>
            <person name="Pupko T."/>
            <person name="Shuman H.A."/>
            <person name="Segal G."/>
        </authorList>
    </citation>
    <scope>NUCLEOTIDE SEQUENCE [LARGE SCALE GENOMIC DNA]</scope>
    <source>
        <strain evidence="1 2">ATCC 43878</strain>
    </source>
</reference>
<protein>
    <submittedName>
        <fullName evidence="1">Uncharacterized protein</fullName>
    </submittedName>
</protein>
<dbReference type="RefSeq" id="WP_058441315.1">
    <property type="nucleotide sequence ID" value="NZ_CAAAHU010000006.1"/>
</dbReference>
<gene>
    <name evidence="1" type="ORF">Lbru_1245</name>
</gene>
<sequence length="710" mass="81360">MRSVYHRVHYRAMPSQSRFGVIFGVLHNEACYTDEELQFRTRVITARRNSGLDADLLQTSNTWFADNQDTALRNVNENSWFFNPEYLPRQEISTEDFHIGLIDNQRLQWSGLATMTRIIGDYLLLRNNNLAPNHLNQPMNYVLLDAVQMLRRLAMSNNPEYVTTQLELLHNYLRTIEIHTSPTIGSDRLFLSDCRRFIEDEQAKITNQIHSRQLRTHVERVQQQLNQVAELRHTILHFALSAEPVNPHPYLDRFAANQGPFESNKEFPTLAARACATVRSDELTKIEENSSSQRLASLELSATTLANCQGFRFVPNLPEQAQIAYSSSLVELQEILRFQGIVEQLLQVFEQAGEVFTVIQFREQMTDLLKNIEQFIQHSQQNILMVLETNADIYHEAIQAKQDLHWWEKLLTNRQEQIDGFIKNQDNLARFDTTPNNLQLASKELLAQVNQITTQLNQHTSEDQQLELVSSTRGLIKQLMSSMHAWIGRQYELKGLPIPEKQPEKLTLVASNKPHNAITAKAIPEKLCLNKVECEEPQERVQTSSASQNAPFFRFWSPAPAINQPPSICASDTNCPPQRISCEETSSSSQSTISPHLALGLLILLPIGILALKLLYDRWQTSKVVENNDPAAFDQLKTATEDLLCILNNLIAELDDPYLKDQLIFLDEDYKALLEKAGRNQYDTVAMQELYEELDALHEELTTVTKMKLN</sequence>
<keyword evidence="2" id="KW-1185">Reference proteome</keyword>
<dbReference type="EMBL" id="LNXV01000008">
    <property type="protein sequence ID" value="KTC85030.1"/>
    <property type="molecule type" value="Genomic_DNA"/>
</dbReference>
<dbReference type="OrthoDB" id="5649692at2"/>
<accession>A0A0W0SNS2</accession>
<dbReference type="AlphaFoldDB" id="A0A0W0SNS2"/>
<comment type="caution">
    <text evidence="1">The sequence shown here is derived from an EMBL/GenBank/DDBJ whole genome shotgun (WGS) entry which is preliminary data.</text>
</comment>
<evidence type="ECO:0000313" key="2">
    <source>
        <dbReference type="Proteomes" id="UP000054742"/>
    </source>
</evidence>
<name>A0A0W0SNS2_9GAMM</name>
<proteinExistence type="predicted"/>
<organism evidence="1 2">
    <name type="scientific">Legionella brunensis</name>
    <dbReference type="NCBI Taxonomy" id="29422"/>
    <lineage>
        <taxon>Bacteria</taxon>
        <taxon>Pseudomonadati</taxon>
        <taxon>Pseudomonadota</taxon>
        <taxon>Gammaproteobacteria</taxon>
        <taxon>Legionellales</taxon>
        <taxon>Legionellaceae</taxon>
        <taxon>Legionella</taxon>
    </lineage>
</organism>
<dbReference type="PATRIC" id="fig|29422.6.peg.1320"/>
<dbReference type="Proteomes" id="UP000054742">
    <property type="component" value="Unassembled WGS sequence"/>
</dbReference>